<comment type="caution">
    <text evidence="3">The sequence shown here is derived from an EMBL/GenBank/DDBJ whole genome shotgun (WGS) entry which is preliminary data.</text>
</comment>
<organism evidence="3 4">
    <name type="scientific">Luteolibacter algae</name>
    <dbReference type="NCBI Taxonomy" id="454151"/>
    <lineage>
        <taxon>Bacteria</taxon>
        <taxon>Pseudomonadati</taxon>
        <taxon>Verrucomicrobiota</taxon>
        <taxon>Verrucomicrobiia</taxon>
        <taxon>Verrucomicrobiales</taxon>
        <taxon>Verrucomicrobiaceae</taxon>
        <taxon>Luteolibacter</taxon>
    </lineage>
</organism>
<dbReference type="RefSeq" id="WP_386818795.1">
    <property type="nucleotide sequence ID" value="NZ_JBHUIT010000003.1"/>
</dbReference>
<name>A0ABW5D5D7_9BACT</name>
<keyword evidence="4" id="KW-1185">Reference proteome</keyword>
<proteinExistence type="predicted"/>
<protein>
    <submittedName>
        <fullName evidence="3">Uncharacterized protein</fullName>
    </submittedName>
</protein>
<keyword evidence="2" id="KW-1133">Transmembrane helix</keyword>
<dbReference type="Proteomes" id="UP001597375">
    <property type="component" value="Unassembled WGS sequence"/>
</dbReference>
<evidence type="ECO:0000313" key="4">
    <source>
        <dbReference type="Proteomes" id="UP001597375"/>
    </source>
</evidence>
<evidence type="ECO:0000256" key="1">
    <source>
        <dbReference type="SAM" id="MobiDB-lite"/>
    </source>
</evidence>
<feature type="compositionally biased region" description="Polar residues" evidence="1">
    <location>
        <begin position="15"/>
        <end position="28"/>
    </location>
</feature>
<reference evidence="4" key="1">
    <citation type="journal article" date="2019" name="Int. J. Syst. Evol. Microbiol.">
        <title>The Global Catalogue of Microorganisms (GCM) 10K type strain sequencing project: providing services to taxonomists for standard genome sequencing and annotation.</title>
        <authorList>
            <consortium name="The Broad Institute Genomics Platform"/>
            <consortium name="The Broad Institute Genome Sequencing Center for Infectious Disease"/>
            <person name="Wu L."/>
            <person name="Ma J."/>
        </authorList>
    </citation>
    <scope>NUCLEOTIDE SEQUENCE [LARGE SCALE GENOMIC DNA]</scope>
    <source>
        <strain evidence="4">CGMCC 4.7106</strain>
    </source>
</reference>
<evidence type="ECO:0000313" key="3">
    <source>
        <dbReference type="EMBL" id="MFD2255965.1"/>
    </source>
</evidence>
<keyword evidence="2" id="KW-0812">Transmembrane</keyword>
<evidence type="ECO:0000256" key="2">
    <source>
        <dbReference type="SAM" id="Phobius"/>
    </source>
</evidence>
<gene>
    <name evidence="3" type="ORF">ACFSSA_04685</name>
</gene>
<dbReference type="EMBL" id="JBHUIT010000003">
    <property type="protein sequence ID" value="MFD2255965.1"/>
    <property type="molecule type" value="Genomic_DNA"/>
</dbReference>
<keyword evidence="2" id="KW-0472">Membrane</keyword>
<sequence length="355" mass="39533">MMRIPGKGNEAVASSGPSTAEKNKNPGTSAVDPEAGATRKRKKIEPEAEVPDWDASAGKWRESKQHKKKTGNGLKVFAIISAVAVTLVSLFFVLGAGKDKTVKRSPDKGNQDSFEDLVGMASVPAQEDDSKEEDVIELPAMMKRNEAEFVKEAEPLAQKIYNAVTVEEILPLIFNAGNLEPKVREYYGDGEIEPEGLNKFNSGGNIAYDANFAAVSVLNKNYETRQIAFIDTEDGLKVDWESWVGWCEMPWEDFMEKRPTGPVLVRVQVKWVDYYNFEFADESQWRSYRLLSVDGETTLYGYVARNSPLDQRIRPSDASSVSMILKIHFPEGAESGNQVLISDFVEDGWVMKTAN</sequence>
<accession>A0ABW5D5D7</accession>
<feature type="region of interest" description="Disordered" evidence="1">
    <location>
        <begin position="1"/>
        <end position="67"/>
    </location>
</feature>
<feature type="transmembrane region" description="Helical" evidence="2">
    <location>
        <begin position="74"/>
        <end position="96"/>
    </location>
</feature>